<keyword evidence="1" id="KW-0812">Transmembrane</keyword>
<reference evidence="2 3" key="1">
    <citation type="submission" date="2016-11" db="EMBL/GenBank/DDBJ databases">
        <title>The macronuclear genome of Stentor coeruleus: a giant cell with tiny introns.</title>
        <authorList>
            <person name="Slabodnick M."/>
            <person name="Ruby J.G."/>
            <person name="Reiff S.B."/>
            <person name="Swart E.C."/>
            <person name="Gosai S."/>
            <person name="Prabakaran S."/>
            <person name="Witkowska E."/>
            <person name="Larue G.E."/>
            <person name="Fisher S."/>
            <person name="Freeman R.M."/>
            <person name="Gunawardena J."/>
            <person name="Chu W."/>
            <person name="Stover N.A."/>
            <person name="Gregory B.D."/>
            <person name="Nowacki M."/>
            <person name="Derisi J."/>
            <person name="Roy S.W."/>
            <person name="Marshall W.F."/>
            <person name="Sood P."/>
        </authorList>
    </citation>
    <scope>NUCLEOTIDE SEQUENCE [LARGE SCALE GENOMIC DNA]</scope>
    <source>
        <strain evidence="2">WM001</strain>
    </source>
</reference>
<comment type="caution">
    <text evidence="2">The sequence shown here is derived from an EMBL/GenBank/DDBJ whole genome shotgun (WGS) entry which is preliminary data.</text>
</comment>
<dbReference type="OrthoDB" id="409374at2759"/>
<evidence type="ECO:0008006" key="4">
    <source>
        <dbReference type="Google" id="ProtNLM"/>
    </source>
</evidence>
<feature type="transmembrane region" description="Helical" evidence="1">
    <location>
        <begin position="1348"/>
        <end position="1367"/>
    </location>
</feature>
<evidence type="ECO:0000256" key="1">
    <source>
        <dbReference type="SAM" id="Phobius"/>
    </source>
</evidence>
<feature type="transmembrane region" description="Helical" evidence="1">
    <location>
        <begin position="1478"/>
        <end position="1498"/>
    </location>
</feature>
<feature type="transmembrane region" description="Helical" evidence="1">
    <location>
        <begin position="1406"/>
        <end position="1426"/>
    </location>
</feature>
<evidence type="ECO:0000313" key="3">
    <source>
        <dbReference type="Proteomes" id="UP000187209"/>
    </source>
</evidence>
<sequence>MVSMLLCLLALGQSKYLSLNSFSSTSNSVSFQVSLHNSDTSLITDSGILISAYLIPSKSFINSNYQIFTNSGTASGTLYPTLGTFNLILCSMNYEDSISELFTITSSISQLTLVLSLSLDQVVIGQVLIVTYEILENDNPLNESKDFIISEILNQKIDIVSIETLGYGYGKITIAFSESGKKIIIGLSENLGCASEIQVVETSAKSLNINLSKPYPSTPTEDFGFTVFVYTDENLSVLVSENFVIYVNIDCEGVLTGTTIGVTNNGKIIFSGLSVKSSGTYILTINGIGNTITPINLESFSVAAIESIHVSFNDDFLYVDTDYIVYIYLYNLDGLLYNYMSQIYFINVNLLISGNTNFTTSNGIVCSSITCLEPGLLEVVVTSDQKSSQLQDFKFNIYCVSSLCSQFDTNTGMCLKCAELAEKNNGKCLCKENTIEKEGKCNCINGYTIEKEGKCNCINGYTRYIDSCKECYNKFYNNEVISYYNEDYKSISIVFSESVSNETIFYSCKSLFSLPKILQLYFTSCFWLDNATLVINFSTFLKGQGFFINLSSNITPFITRCIIPDNTFQTEIQTIFPYPIPEIDLIAPKKFSLPCAYENIRIYNLKHNSDYVYNWNYNTSYSSESAIEQSYEYFIMINSLDKGKINVTAQVKSLLYETLVSQSIVIEITDDMKLPIEFNMKNMTTLMRSEPISLKAEVLSKCGDLNFYFCKWNFSDSFYDAFDKPIFQALRSDIVYIDPGILTGGEIYGFYVNCTTDNYWGYEEIYIKIEKSPLEIKLDRASGIISQHEDLVITTFVNDPDIFISTAEILWTCESSEIICYDINYKPLNFNETASVLFIPKETLQDRTSYTFRVVASANTKSAYAEITLIVDSKAYGMATITSIDYKYSNKGEVILLGKTSGVPEAKYQWNIYPKVEDFKTNKPYIRIPCNILNPNTNYTIYFTMTSANSSDISSYVKISTPIAPVCTSFDLFPFNTKLWSFSASDCYSDARVYHQFGIINDFENTIWLTPTDLRNTALVYIPSNTKKITMRACSNNICTVYTKSIITNPCRNLDILNDILTELIWVNVIPSGIIYYGELVEVQEQWDALFKKMQYYFLSEPFSEGFIELFLSCLTAIMNKKEFVIESNIGYFIEMIIQVLLVHDKTITTDEMGILMPIIDKLADVANINYISQLLNILNNFWISDKFPESNPFVYSNNLVVISSRLSSVSLKSYVSPLDSIVLSIPPTINVDEHTIYDLLFVKYPQQKTTFQLMLFESGTFFNDSLQLYYHNIINIESINISVTLPGKFDIKSKYSCSYRTVTEIWIEDLCSISDIEENNITVLIYNQTLYEIYKQLFKSSNSCKTGYSPVIVGSLLIFFLLLFLITDSRHNYKERSDRKRMCLSFYPLVSIFLKYEKTKEFKMVLQLFFPQLLLLCVIGILDTVMIDSDEITDNQYENFKIKNVVPGIIAFITTQSLTILIYYINIIRENSTCINFGVQSSMGLAIAITFIATSIMNNEFCNTFSTFWTLNYLIFAACTLIIEIFYAIVARHFIEQRIMIINSAKVQDYSSDIDSLNIK</sequence>
<protein>
    <recommendedName>
        <fullName evidence="4">PKD/REJ-like domain-containing protein</fullName>
    </recommendedName>
</protein>
<accession>A0A1R2CF00</accession>
<dbReference type="Proteomes" id="UP000187209">
    <property type="component" value="Unassembled WGS sequence"/>
</dbReference>
<dbReference type="EMBL" id="MPUH01000172">
    <property type="protein sequence ID" value="OMJ87607.1"/>
    <property type="molecule type" value="Genomic_DNA"/>
</dbReference>
<keyword evidence="1" id="KW-1133">Transmembrane helix</keyword>
<name>A0A1R2CF00_9CILI</name>
<keyword evidence="1" id="KW-0472">Membrane</keyword>
<keyword evidence="3" id="KW-1185">Reference proteome</keyword>
<gene>
    <name evidence="2" type="ORF">SteCoe_10604</name>
</gene>
<organism evidence="2 3">
    <name type="scientific">Stentor coeruleus</name>
    <dbReference type="NCBI Taxonomy" id="5963"/>
    <lineage>
        <taxon>Eukaryota</taxon>
        <taxon>Sar</taxon>
        <taxon>Alveolata</taxon>
        <taxon>Ciliophora</taxon>
        <taxon>Postciliodesmatophora</taxon>
        <taxon>Heterotrichea</taxon>
        <taxon>Heterotrichida</taxon>
        <taxon>Stentoridae</taxon>
        <taxon>Stentor</taxon>
    </lineage>
</organism>
<proteinExistence type="predicted"/>
<feature type="transmembrane region" description="Helical" evidence="1">
    <location>
        <begin position="1510"/>
        <end position="1531"/>
    </location>
</feature>
<feature type="transmembrane region" description="Helical" evidence="1">
    <location>
        <begin position="1446"/>
        <end position="1466"/>
    </location>
</feature>
<evidence type="ECO:0000313" key="2">
    <source>
        <dbReference type="EMBL" id="OMJ87607.1"/>
    </source>
</evidence>